<dbReference type="AlphaFoldDB" id="A2C2L5"/>
<evidence type="ECO:0000313" key="2">
    <source>
        <dbReference type="Proteomes" id="UP000002592"/>
    </source>
</evidence>
<organism evidence="1 2">
    <name type="scientific">Prochlorococcus marinus (strain NATL1A)</name>
    <dbReference type="NCBI Taxonomy" id="167555"/>
    <lineage>
        <taxon>Bacteria</taxon>
        <taxon>Bacillati</taxon>
        <taxon>Cyanobacteriota</taxon>
        <taxon>Cyanophyceae</taxon>
        <taxon>Synechococcales</taxon>
        <taxon>Prochlorococcaceae</taxon>
        <taxon>Prochlorococcus</taxon>
    </lineage>
</organism>
<name>A2C2L5_PROM1</name>
<dbReference type="Proteomes" id="UP000002592">
    <property type="component" value="Chromosome"/>
</dbReference>
<evidence type="ECO:0000313" key="1">
    <source>
        <dbReference type="EMBL" id="ABM75725.1"/>
    </source>
</evidence>
<sequence length="57" mass="6718">MLMTYPDMEEMIAESMTLLMERSNKLNSKDQSAIGQEFREWLTEGFCLDELLTFYVS</sequence>
<dbReference type="EMBL" id="CP000553">
    <property type="protein sequence ID" value="ABM75725.1"/>
    <property type="molecule type" value="Genomic_DNA"/>
</dbReference>
<dbReference type="KEGG" id="pme:NATL1_11671"/>
<accession>A2C2L5</accession>
<gene>
    <name evidence="1" type="ordered locus">NATL1_11671</name>
</gene>
<proteinExistence type="predicted"/>
<protein>
    <submittedName>
        <fullName evidence="1">Uncharacterized protein</fullName>
    </submittedName>
</protein>
<dbReference type="HOGENOM" id="CLU_2975665_0_0_3"/>
<reference evidence="2" key="1">
    <citation type="journal article" date="2007" name="PLoS Genet.">
        <title>Patterns and implications of gene gain and loss in the evolution of Prochlorococcus.</title>
        <authorList>
            <person name="Kettler G.C."/>
            <person name="Martiny A.C."/>
            <person name="Huang K."/>
            <person name="Zucker J."/>
            <person name="Coleman M.L."/>
            <person name="Rodrigue S."/>
            <person name="Chen F."/>
            <person name="Lapidus A."/>
            <person name="Ferriera S."/>
            <person name="Johnson J."/>
            <person name="Steglich C."/>
            <person name="Church G.M."/>
            <person name="Richardson P."/>
            <person name="Chisholm S.W."/>
        </authorList>
    </citation>
    <scope>NUCLEOTIDE SEQUENCE [LARGE SCALE GENOMIC DNA]</scope>
    <source>
        <strain evidence="2">NATL1A</strain>
    </source>
</reference>